<evidence type="ECO:0000313" key="2">
    <source>
        <dbReference type="Proteomes" id="UP001160301"/>
    </source>
</evidence>
<comment type="caution">
    <text evidence="1">The sequence shown here is derived from an EMBL/GenBank/DDBJ whole genome shotgun (WGS) entry which is preliminary data.</text>
</comment>
<reference evidence="1 2" key="1">
    <citation type="submission" date="2023-04" db="EMBL/GenBank/DDBJ databases">
        <title>The genome sequence of Polyangium sorediatum DSM14670.</title>
        <authorList>
            <person name="Zhang X."/>
        </authorList>
    </citation>
    <scope>NUCLEOTIDE SEQUENCE [LARGE SCALE GENOMIC DNA]</scope>
    <source>
        <strain evidence="1 2">DSM 14670</strain>
    </source>
</reference>
<evidence type="ECO:0000313" key="1">
    <source>
        <dbReference type="EMBL" id="MDI1434924.1"/>
    </source>
</evidence>
<proteinExistence type="predicted"/>
<keyword evidence="2" id="KW-1185">Reference proteome</keyword>
<dbReference type="Proteomes" id="UP001160301">
    <property type="component" value="Unassembled WGS sequence"/>
</dbReference>
<organism evidence="1 2">
    <name type="scientific">Polyangium sorediatum</name>
    <dbReference type="NCBI Taxonomy" id="889274"/>
    <lineage>
        <taxon>Bacteria</taxon>
        <taxon>Pseudomonadati</taxon>
        <taxon>Myxococcota</taxon>
        <taxon>Polyangia</taxon>
        <taxon>Polyangiales</taxon>
        <taxon>Polyangiaceae</taxon>
        <taxon>Polyangium</taxon>
    </lineage>
</organism>
<protein>
    <submittedName>
        <fullName evidence="1">Uncharacterized protein</fullName>
    </submittedName>
</protein>
<sequence length="816" mass="90960">MIPLSLADLQAGTASPILAGPRCNVRLRCNRSTQRARVGAVRTRPSAAQRVPGGGEEMTLGERLKGFVGERKQAALAAEWLERWSERKEARKGKGWTLDTVTSSFSRCFNDQPEGVRFFFGDRARAVLLFEVLAVPPEERDELLVLADLAMKTGAARPAQLVVDLTAWTGDRDLSDALFLAVEKQILEPHRKLLPVVLVMTEEQYRWLPRTFDDFGDDVRKERVKECERARERVMALAEDQGLVLAPYPLPVFERWVATSFRGRELRFEPADALAVFAERGELPRLPAVEHDLASLGGIEPASEPLPEDPLALRRLMVDLCVEERVSAMKQSAAVRLGWAHKLGITVTSTERERIEAEISALDARLEIDAEPGDEAALEGLLARARRRPVETTAMRVGDVIHILNPTAQSLEVESHPRITVHRIDVPVPALVRLLNELDTWTEDDLLDDPLLEHVVERLDPRGEERLAMLHARAQVMVSRTTRLRGGERVDDWKTPLGALLAEDPPEAMLRLHGVDNQDDYNRQKENARRFLLRKQGGWANDENTDKRLRHAVPLDDLIVSREDQVLGCKWSNEDKVTERKGVQQIVLESDPIRARDPAHWLDLLECSAACGGHSLDGFAIVQRFGGSVLGNSPSWENEVTNLGTVFWREADRELALAWLSLRRSLGGESIRLRDGSMLALLGGGIFAEFTVRQHSSRMKRSGTRASLLLPVYYETAKLRSGEWALRWHPQPLTIPIVSHLAETTSRYDASTHIGPSLPRAIRLEGHGIVADVTFRYSPLFTSPGQGLAPSIAAAAAAASATNASATDDDDRRRRD</sequence>
<name>A0ABT6P2T5_9BACT</name>
<gene>
    <name evidence="1" type="ORF">QHF89_35810</name>
</gene>
<dbReference type="EMBL" id="JARZHI010000049">
    <property type="protein sequence ID" value="MDI1434924.1"/>
    <property type="molecule type" value="Genomic_DNA"/>
</dbReference>
<accession>A0ABT6P2T5</accession>